<dbReference type="STRING" id="1527.SAMN04489757_108115"/>
<gene>
    <name evidence="1" type="ORF">SAMN04489757_108115</name>
</gene>
<dbReference type="AlphaFoldDB" id="A0A1I5E9W3"/>
<dbReference type="OrthoDB" id="9789980at2"/>
<dbReference type="InterPro" id="IPR025335">
    <property type="entry name" value="DUF4241"/>
</dbReference>
<organism evidence="1 2">
    <name type="scientific">Anaerocolumna aminovalerica</name>
    <dbReference type="NCBI Taxonomy" id="1527"/>
    <lineage>
        <taxon>Bacteria</taxon>
        <taxon>Bacillati</taxon>
        <taxon>Bacillota</taxon>
        <taxon>Clostridia</taxon>
        <taxon>Lachnospirales</taxon>
        <taxon>Lachnospiraceae</taxon>
        <taxon>Anaerocolumna</taxon>
    </lineage>
</organism>
<dbReference type="Proteomes" id="UP000198806">
    <property type="component" value="Unassembled WGS sequence"/>
</dbReference>
<evidence type="ECO:0000313" key="2">
    <source>
        <dbReference type="Proteomes" id="UP000198806"/>
    </source>
</evidence>
<evidence type="ECO:0000313" key="1">
    <source>
        <dbReference type="EMBL" id="SFO08314.1"/>
    </source>
</evidence>
<dbReference type="RefSeq" id="WP_091685500.1">
    <property type="nucleotide sequence ID" value="NZ_BAABFM010000072.1"/>
</dbReference>
<sequence>MGLFSKKKKTNDKVTEPEKKQPEVQILFKENLKYISQTEINVADIEGQFVKSQTRFYLTVGEIDCPSGKIIVSDPLCYLTSGKLSPQLAVNIPIGTYPVEVSICRNPYIGIRMCTGRLKVKDTKAVRYSCAEPTEETAVAKCTNGVMTGFPVDAGMMSFCDVQVAEEYRAFLSKWHKENEGKNHYNDYFAHFFTESEKALPAYQREDGDFIEWTNPNSRNKMVMIASGFGDGFYQSFWGYDKENELCELIVPMVNPDIFE</sequence>
<dbReference type="Pfam" id="PF14025">
    <property type="entry name" value="DUF4241"/>
    <property type="match status" value="1"/>
</dbReference>
<evidence type="ECO:0008006" key="3">
    <source>
        <dbReference type="Google" id="ProtNLM"/>
    </source>
</evidence>
<protein>
    <recommendedName>
        <fullName evidence="3">DUF4241 domain-containing protein</fullName>
    </recommendedName>
</protein>
<accession>A0A1I5E9W3</accession>
<keyword evidence="2" id="KW-1185">Reference proteome</keyword>
<reference evidence="1 2" key="1">
    <citation type="submission" date="2016-10" db="EMBL/GenBank/DDBJ databases">
        <authorList>
            <person name="de Groot N.N."/>
        </authorList>
    </citation>
    <scope>NUCLEOTIDE SEQUENCE [LARGE SCALE GENOMIC DNA]</scope>
    <source>
        <strain evidence="1 2">DSM 1283</strain>
    </source>
</reference>
<name>A0A1I5E9W3_9FIRM</name>
<dbReference type="EMBL" id="FOWD01000008">
    <property type="protein sequence ID" value="SFO08314.1"/>
    <property type="molecule type" value="Genomic_DNA"/>
</dbReference>
<proteinExistence type="predicted"/>